<proteinExistence type="inferred from homology"/>
<dbReference type="KEGG" id="vao:FA707_02155"/>
<evidence type="ECO:0000256" key="2">
    <source>
        <dbReference type="ARBA" id="ARBA00003297"/>
    </source>
</evidence>
<dbReference type="RefSeq" id="WP_136952683.1">
    <property type="nucleotide sequence ID" value="NZ_CP039712.1"/>
</dbReference>
<dbReference type="Gene3D" id="3.40.50.360">
    <property type="match status" value="1"/>
</dbReference>
<gene>
    <name evidence="8" type="ORF">FA707_02155</name>
</gene>
<evidence type="ECO:0000256" key="6">
    <source>
        <dbReference type="ARBA" id="ARBA00022643"/>
    </source>
</evidence>
<name>A0A4D7CU41_9ENTE</name>
<evidence type="ECO:0000313" key="8">
    <source>
        <dbReference type="EMBL" id="QCI85840.1"/>
    </source>
</evidence>
<evidence type="ECO:0000256" key="1">
    <source>
        <dbReference type="ARBA" id="ARBA00001917"/>
    </source>
</evidence>
<dbReference type="Pfam" id="PF00258">
    <property type="entry name" value="Flavodoxin_1"/>
    <property type="match status" value="1"/>
</dbReference>
<dbReference type="InterPro" id="IPR050619">
    <property type="entry name" value="Flavodoxin"/>
</dbReference>
<dbReference type="AlphaFoldDB" id="A0A4D7CU41"/>
<evidence type="ECO:0000313" key="9">
    <source>
        <dbReference type="Proteomes" id="UP000298615"/>
    </source>
</evidence>
<comment type="cofactor">
    <cofactor evidence="1">
        <name>FMN</name>
        <dbReference type="ChEBI" id="CHEBI:58210"/>
    </cofactor>
</comment>
<accession>A0A4D7CU41</accession>
<dbReference type="Proteomes" id="UP000298615">
    <property type="component" value="Chromosome"/>
</dbReference>
<evidence type="ECO:0000256" key="3">
    <source>
        <dbReference type="ARBA" id="ARBA00005267"/>
    </source>
</evidence>
<evidence type="ECO:0000256" key="5">
    <source>
        <dbReference type="ARBA" id="ARBA00022630"/>
    </source>
</evidence>
<dbReference type="NCBIfam" id="NF005587">
    <property type="entry name" value="PRK07308.1"/>
    <property type="match status" value="1"/>
</dbReference>
<dbReference type="InterPro" id="IPR029039">
    <property type="entry name" value="Flavoprotein-like_sf"/>
</dbReference>
<dbReference type="OrthoDB" id="9790745at2"/>
<keyword evidence="4" id="KW-0813">Transport</keyword>
<keyword evidence="7" id="KW-0249">Electron transport</keyword>
<dbReference type="InterPro" id="IPR008254">
    <property type="entry name" value="Flavodoxin/NO_synth"/>
</dbReference>
<dbReference type="PANTHER" id="PTHR42809">
    <property type="entry name" value="FLAVODOXIN 2"/>
    <property type="match status" value="1"/>
</dbReference>
<sequence length="149" mass="16377">MTLVKIAYASNTGNTEGISEHLEEAFEALEMEVVREIADDIDEDFFEDADIAVVATFTDGDGELPTDFEEFYEDIEEVDLSGKVFGVVGSGDSELYADYFCEAANMFEQMLVKTGAKKGAETLKIENDADDDDIEAIKAFAKQLVEATN</sequence>
<dbReference type="SUPFAM" id="SSF52218">
    <property type="entry name" value="Flavoproteins"/>
    <property type="match status" value="1"/>
</dbReference>
<evidence type="ECO:0000256" key="7">
    <source>
        <dbReference type="ARBA" id="ARBA00022982"/>
    </source>
</evidence>
<dbReference type="GO" id="GO:0016651">
    <property type="term" value="F:oxidoreductase activity, acting on NAD(P)H"/>
    <property type="evidence" value="ECO:0007669"/>
    <property type="project" value="UniProtKB-ARBA"/>
</dbReference>
<dbReference type="PANTHER" id="PTHR42809:SF1">
    <property type="entry name" value="FLAVODOXIN 1"/>
    <property type="match status" value="1"/>
</dbReference>
<keyword evidence="9" id="KW-1185">Reference proteome</keyword>
<evidence type="ECO:0000256" key="4">
    <source>
        <dbReference type="ARBA" id="ARBA00022448"/>
    </source>
</evidence>
<dbReference type="GO" id="GO:0010181">
    <property type="term" value="F:FMN binding"/>
    <property type="evidence" value="ECO:0007669"/>
    <property type="project" value="InterPro"/>
</dbReference>
<organism evidence="8 9">
    <name type="scientific">Vagococcus zengguangii</name>
    <dbReference type="NCBI Taxonomy" id="2571750"/>
    <lineage>
        <taxon>Bacteria</taxon>
        <taxon>Bacillati</taxon>
        <taxon>Bacillota</taxon>
        <taxon>Bacilli</taxon>
        <taxon>Lactobacillales</taxon>
        <taxon>Enterococcaceae</taxon>
        <taxon>Vagococcus</taxon>
    </lineage>
</organism>
<protein>
    <submittedName>
        <fullName evidence="8">Flavodoxin</fullName>
    </submittedName>
</protein>
<dbReference type="PROSITE" id="PS50902">
    <property type="entry name" value="FLAVODOXIN_LIKE"/>
    <property type="match status" value="1"/>
</dbReference>
<dbReference type="EMBL" id="CP039712">
    <property type="protein sequence ID" value="QCI85840.1"/>
    <property type="molecule type" value="Genomic_DNA"/>
</dbReference>
<keyword evidence="6" id="KW-0288">FMN</keyword>
<comment type="similarity">
    <text evidence="3">Belongs to the flavodoxin family.</text>
</comment>
<reference evidence="8 9" key="1">
    <citation type="submission" date="2019-04" db="EMBL/GenBank/DDBJ databases">
        <title>Vagococcus sp. nov., isolated from faeces of yaks (Bos grunniens).</title>
        <authorList>
            <person name="Ge Y."/>
        </authorList>
    </citation>
    <scope>NUCLEOTIDE SEQUENCE [LARGE SCALE GENOMIC DNA]</scope>
    <source>
        <strain evidence="8 9">MN-17</strain>
    </source>
</reference>
<comment type="function">
    <text evidence="2">Low-potential electron donor to a number of redox enzymes.</text>
</comment>
<keyword evidence="5" id="KW-0285">Flavoprotein</keyword>